<feature type="compositionally biased region" description="Polar residues" evidence="2">
    <location>
        <begin position="190"/>
        <end position="201"/>
    </location>
</feature>
<evidence type="ECO:0000313" key="5">
    <source>
        <dbReference type="Proteomes" id="UP000287830"/>
    </source>
</evidence>
<dbReference type="Pfam" id="PF01613">
    <property type="entry name" value="Flavin_Reduct"/>
    <property type="match status" value="1"/>
</dbReference>
<feature type="domain" description="Flavin reductase like" evidence="3">
    <location>
        <begin position="22"/>
        <end position="168"/>
    </location>
</feature>
<comment type="caution">
    <text evidence="4">The sequence shown here is derived from an EMBL/GenBank/DDBJ whole genome shotgun (WGS) entry which is preliminary data.</text>
</comment>
<dbReference type="AlphaFoldDB" id="A0A7U9L1F8"/>
<dbReference type="SMART" id="SM00903">
    <property type="entry name" value="Flavin_Reduct"/>
    <property type="match status" value="1"/>
</dbReference>
<protein>
    <submittedName>
        <fullName evidence="4">Flavin-dependent monooxygenase, reductase subunit HsaB</fullName>
    </submittedName>
</protein>
<sequence>MTTEPAGLTGDDGPPADLRTLMAAFPTGVSIITTSARDGAHWGMTCTSLCSVSLDPPVLLVCLRCGSPTLEAVSDSGQFAVNLLHAQARPTAELFASGAPDRFERVVWRAPAGAAGPHLTYASHTIADCSVLSTQVVGDHTVVLGKVDVVTPIRLQRPLLYGLRAYASWPEPAPVPSPVPSRTASPVASRTASPVASSVPSRISPERPAKLSSAPTPRKHSDR</sequence>
<dbReference type="GO" id="GO:0010181">
    <property type="term" value="F:FMN binding"/>
    <property type="evidence" value="ECO:0007669"/>
    <property type="project" value="InterPro"/>
</dbReference>
<dbReference type="GO" id="GO:0004497">
    <property type="term" value="F:monooxygenase activity"/>
    <property type="evidence" value="ECO:0007669"/>
    <property type="project" value="UniProtKB-KW"/>
</dbReference>
<feature type="compositionally biased region" description="Low complexity" evidence="2">
    <location>
        <begin position="180"/>
        <end position="189"/>
    </location>
</feature>
<dbReference type="PANTHER" id="PTHR30466:SF1">
    <property type="entry name" value="FMN REDUCTASE (NADH) RUTF"/>
    <property type="match status" value="1"/>
</dbReference>
<evidence type="ECO:0000256" key="1">
    <source>
        <dbReference type="ARBA" id="ARBA00023002"/>
    </source>
</evidence>
<name>A0A7U9L1F8_9ACTN</name>
<evidence type="ECO:0000313" key="4">
    <source>
        <dbReference type="EMBL" id="GCD39304.1"/>
    </source>
</evidence>
<dbReference type="GO" id="GO:0042602">
    <property type="term" value="F:riboflavin reductase (NADPH) activity"/>
    <property type="evidence" value="ECO:0007669"/>
    <property type="project" value="TreeGrafter"/>
</dbReference>
<keyword evidence="4" id="KW-0503">Monooxygenase</keyword>
<dbReference type="Proteomes" id="UP000287830">
    <property type="component" value="Unassembled WGS sequence"/>
</dbReference>
<feature type="region of interest" description="Disordered" evidence="2">
    <location>
        <begin position="172"/>
        <end position="223"/>
    </location>
</feature>
<dbReference type="InterPro" id="IPR012349">
    <property type="entry name" value="Split_barrel_FMN-bd"/>
</dbReference>
<evidence type="ECO:0000259" key="3">
    <source>
        <dbReference type="SMART" id="SM00903"/>
    </source>
</evidence>
<proteinExistence type="predicted"/>
<dbReference type="Gene3D" id="2.30.110.10">
    <property type="entry name" value="Electron Transport, Fmn-binding Protein, Chain A"/>
    <property type="match status" value="1"/>
</dbReference>
<dbReference type="RefSeq" id="WP_125048296.1">
    <property type="nucleotide sequence ID" value="NZ_BHZC01000001.1"/>
</dbReference>
<dbReference type="PANTHER" id="PTHR30466">
    <property type="entry name" value="FLAVIN REDUCTASE"/>
    <property type="match status" value="1"/>
</dbReference>
<gene>
    <name evidence="4" type="primary">hsaB</name>
    <name evidence="4" type="ORF">OEIGOIKO_07134</name>
</gene>
<keyword evidence="1" id="KW-0560">Oxidoreductase</keyword>
<dbReference type="SUPFAM" id="SSF50475">
    <property type="entry name" value="FMN-binding split barrel"/>
    <property type="match status" value="1"/>
</dbReference>
<accession>A0A7U9L1F8</accession>
<evidence type="ECO:0000256" key="2">
    <source>
        <dbReference type="SAM" id="MobiDB-lite"/>
    </source>
</evidence>
<dbReference type="OrthoDB" id="9792858at2"/>
<reference evidence="4 5" key="1">
    <citation type="submission" date="2018-11" db="EMBL/GenBank/DDBJ databases">
        <title>Whole genome sequence of Streptomyces chrestomyceticus NBRC 13444(T).</title>
        <authorList>
            <person name="Komaki H."/>
            <person name="Tamura T."/>
        </authorList>
    </citation>
    <scope>NUCLEOTIDE SEQUENCE [LARGE SCALE GENOMIC DNA]</scope>
    <source>
        <strain evidence="4 5">NBRC 13444</strain>
    </source>
</reference>
<dbReference type="EMBL" id="BHZC01000001">
    <property type="protein sequence ID" value="GCD39304.1"/>
    <property type="molecule type" value="Genomic_DNA"/>
</dbReference>
<dbReference type="InterPro" id="IPR050268">
    <property type="entry name" value="NADH-dep_flavin_reductase"/>
</dbReference>
<organism evidence="4 5">
    <name type="scientific">Streptomyces chrestomyceticus JCM 4735</name>
    <dbReference type="NCBI Taxonomy" id="1306181"/>
    <lineage>
        <taxon>Bacteria</taxon>
        <taxon>Bacillati</taxon>
        <taxon>Actinomycetota</taxon>
        <taxon>Actinomycetes</taxon>
        <taxon>Kitasatosporales</taxon>
        <taxon>Streptomycetaceae</taxon>
        <taxon>Streptomyces</taxon>
    </lineage>
</organism>
<dbReference type="GeneID" id="95625836"/>
<dbReference type="InterPro" id="IPR002563">
    <property type="entry name" value="Flavin_Rdtase-like_dom"/>
</dbReference>